<dbReference type="EMBL" id="JANEYG010000070">
    <property type="protein sequence ID" value="KAJ8914537.1"/>
    <property type="molecule type" value="Genomic_DNA"/>
</dbReference>
<sequence>MLGLLWCLQEDTLTINGENLKQVINVDVRIKPVTKRLFFSGGSIPQISILETILFMLKKE</sequence>
<dbReference type="AlphaFoldDB" id="A0AAV8VJL5"/>
<evidence type="ECO:0000313" key="2">
    <source>
        <dbReference type="Proteomes" id="UP001159042"/>
    </source>
</evidence>
<name>A0AAV8VJL5_9CUCU</name>
<comment type="caution">
    <text evidence="1">The sequence shown here is derived from an EMBL/GenBank/DDBJ whole genome shotgun (WGS) entry which is preliminary data.</text>
</comment>
<proteinExistence type="predicted"/>
<evidence type="ECO:0000313" key="1">
    <source>
        <dbReference type="EMBL" id="KAJ8914537.1"/>
    </source>
</evidence>
<gene>
    <name evidence="1" type="ORF">NQ315_002810</name>
</gene>
<dbReference type="Proteomes" id="UP001159042">
    <property type="component" value="Unassembled WGS sequence"/>
</dbReference>
<protein>
    <submittedName>
        <fullName evidence="1">Uncharacterized protein</fullName>
    </submittedName>
</protein>
<organism evidence="1 2">
    <name type="scientific">Exocentrus adspersus</name>
    <dbReference type="NCBI Taxonomy" id="1586481"/>
    <lineage>
        <taxon>Eukaryota</taxon>
        <taxon>Metazoa</taxon>
        <taxon>Ecdysozoa</taxon>
        <taxon>Arthropoda</taxon>
        <taxon>Hexapoda</taxon>
        <taxon>Insecta</taxon>
        <taxon>Pterygota</taxon>
        <taxon>Neoptera</taxon>
        <taxon>Endopterygota</taxon>
        <taxon>Coleoptera</taxon>
        <taxon>Polyphaga</taxon>
        <taxon>Cucujiformia</taxon>
        <taxon>Chrysomeloidea</taxon>
        <taxon>Cerambycidae</taxon>
        <taxon>Lamiinae</taxon>
        <taxon>Acanthocinini</taxon>
        <taxon>Exocentrus</taxon>
    </lineage>
</organism>
<keyword evidence="2" id="KW-1185">Reference proteome</keyword>
<reference evidence="1 2" key="1">
    <citation type="journal article" date="2023" name="Insect Mol. Biol.">
        <title>Genome sequencing provides insights into the evolution of gene families encoding plant cell wall-degrading enzymes in longhorned beetles.</title>
        <authorList>
            <person name="Shin N.R."/>
            <person name="Okamura Y."/>
            <person name="Kirsch R."/>
            <person name="Pauchet Y."/>
        </authorList>
    </citation>
    <scope>NUCLEOTIDE SEQUENCE [LARGE SCALE GENOMIC DNA]</scope>
    <source>
        <strain evidence="1">EAD_L_NR</strain>
    </source>
</reference>
<accession>A0AAV8VJL5</accession>